<gene>
    <name evidence="1" type="ORF">BDFB_014965</name>
</gene>
<accession>A0A482VZ83</accession>
<organism evidence="1 2">
    <name type="scientific">Asbolus verrucosus</name>
    <name type="common">Desert ironclad beetle</name>
    <dbReference type="NCBI Taxonomy" id="1661398"/>
    <lineage>
        <taxon>Eukaryota</taxon>
        <taxon>Metazoa</taxon>
        <taxon>Ecdysozoa</taxon>
        <taxon>Arthropoda</taxon>
        <taxon>Hexapoda</taxon>
        <taxon>Insecta</taxon>
        <taxon>Pterygota</taxon>
        <taxon>Neoptera</taxon>
        <taxon>Endopterygota</taxon>
        <taxon>Coleoptera</taxon>
        <taxon>Polyphaga</taxon>
        <taxon>Cucujiformia</taxon>
        <taxon>Tenebrionidae</taxon>
        <taxon>Pimeliinae</taxon>
        <taxon>Asbolus</taxon>
    </lineage>
</organism>
<dbReference type="EMBL" id="QDEB01051424">
    <property type="protein sequence ID" value="RZC37577.1"/>
    <property type="molecule type" value="Genomic_DNA"/>
</dbReference>
<proteinExistence type="predicted"/>
<comment type="caution">
    <text evidence="1">The sequence shown here is derived from an EMBL/GenBank/DDBJ whole genome shotgun (WGS) entry which is preliminary data.</text>
</comment>
<dbReference type="Proteomes" id="UP000292052">
    <property type="component" value="Unassembled WGS sequence"/>
</dbReference>
<protein>
    <submittedName>
        <fullName evidence="1">Uncharacterized protein</fullName>
    </submittedName>
</protein>
<dbReference type="AlphaFoldDB" id="A0A482VZ83"/>
<evidence type="ECO:0000313" key="2">
    <source>
        <dbReference type="Proteomes" id="UP000292052"/>
    </source>
</evidence>
<reference evidence="1 2" key="1">
    <citation type="submission" date="2017-03" db="EMBL/GenBank/DDBJ databases">
        <title>Genome of the blue death feigning beetle - Asbolus verrucosus.</title>
        <authorList>
            <person name="Rider S.D."/>
        </authorList>
    </citation>
    <scope>NUCLEOTIDE SEQUENCE [LARGE SCALE GENOMIC DNA]</scope>
    <source>
        <strain evidence="1">Butters</strain>
        <tissue evidence="1">Head and leg muscle</tissue>
    </source>
</reference>
<name>A0A482VZ83_ASBVE</name>
<evidence type="ECO:0000313" key="1">
    <source>
        <dbReference type="EMBL" id="RZC37577.1"/>
    </source>
</evidence>
<keyword evidence="2" id="KW-1185">Reference proteome</keyword>
<sequence>MKTKNASSMLFLIAIIKQLLPDTLRYRSILYAEF</sequence>